<accession>A4P144</accession>
<evidence type="ECO:0000313" key="6">
    <source>
        <dbReference type="Proteomes" id="UP000005596"/>
    </source>
</evidence>
<dbReference type="EMBL" id="AAZJ01000022">
    <property type="protein sequence ID" value="EDK12865.1"/>
    <property type="molecule type" value="Genomic_DNA"/>
</dbReference>
<sequence length="181" mass="19894">MSDLSTRLKTLLEEKGLSMNAFSKMVGVSQPAISDIVSGKTRSPKNIVEIATALGVDVNWLKTGEGEPIAQGSLISSLVSTDSDEHHRFRVDYLDVQAAAGHSGIENADYPEVIQSIYFSKEGLLEIVGKSTNDGISLINVPTDSMVPTINKGDIVFCRYQSQLLHWRGRVFLFAQRRCLH</sequence>
<proteinExistence type="predicted"/>
<evidence type="ECO:0000256" key="3">
    <source>
        <dbReference type="ARBA" id="ARBA00023163"/>
    </source>
</evidence>
<reference evidence="5 6" key="1">
    <citation type="journal article" date="2007" name="Genome Biol.">
        <title>Characterization and modeling of the Haemophilus influenzae core and supragenomes based on the complete genomic sequences of Rd and 12 clinical nontypeable strains.</title>
        <authorList>
            <person name="Hogg J.S."/>
            <person name="Hu F.Z."/>
            <person name="Janto B."/>
            <person name="Boissy R."/>
            <person name="Hayes J."/>
            <person name="Keefe R."/>
            <person name="Post J.C."/>
            <person name="Ehrlich G.D."/>
        </authorList>
    </citation>
    <scope>NUCLEOTIDE SEQUENCE [LARGE SCALE GENOMIC DNA]</scope>
    <source>
        <strain evidence="5 6">22.4-21</strain>
    </source>
</reference>
<dbReference type="SUPFAM" id="SSF47413">
    <property type="entry name" value="lambda repressor-like DNA-binding domains"/>
    <property type="match status" value="1"/>
</dbReference>
<dbReference type="GO" id="GO:0003677">
    <property type="term" value="F:DNA binding"/>
    <property type="evidence" value="ECO:0007669"/>
    <property type="project" value="UniProtKB-KW"/>
</dbReference>
<dbReference type="Pfam" id="PF01381">
    <property type="entry name" value="HTH_3"/>
    <property type="match status" value="1"/>
</dbReference>
<evidence type="ECO:0000259" key="4">
    <source>
        <dbReference type="PROSITE" id="PS50943"/>
    </source>
</evidence>
<dbReference type="Gene3D" id="1.10.260.40">
    <property type="entry name" value="lambda repressor-like DNA-binding domains"/>
    <property type="match status" value="1"/>
</dbReference>
<organism evidence="5 6">
    <name type="scientific">Haemophilus influenzae 22.4-21</name>
    <dbReference type="NCBI Taxonomy" id="375063"/>
    <lineage>
        <taxon>Bacteria</taxon>
        <taxon>Pseudomonadati</taxon>
        <taxon>Pseudomonadota</taxon>
        <taxon>Gammaproteobacteria</taxon>
        <taxon>Pasteurellales</taxon>
        <taxon>Pasteurellaceae</taxon>
        <taxon>Haemophilus</taxon>
    </lineage>
</organism>
<evidence type="ECO:0000256" key="1">
    <source>
        <dbReference type="ARBA" id="ARBA00023015"/>
    </source>
</evidence>
<dbReference type="PANTHER" id="PTHR40661">
    <property type="match status" value="1"/>
</dbReference>
<dbReference type="Proteomes" id="UP000005596">
    <property type="component" value="Unassembled WGS sequence"/>
</dbReference>
<dbReference type="PANTHER" id="PTHR40661:SF3">
    <property type="entry name" value="FELS-1 PROPHAGE TRANSCRIPTIONAL REGULATOR"/>
    <property type="match status" value="1"/>
</dbReference>
<dbReference type="PROSITE" id="PS50943">
    <property type="entry name" value="HTH_CROC1"/>
    <property type="match status" value="1"/>
</dbReference>
<dbReference type="CDD" id="cd00093">
    <property type="entry name" value="HTH_XRE"/>
    <property type="match status" value="1"/>
</dbReference>
<keyword evidence="3" id="KW-0804">Transcription</keyword>
<keyword evidence="1" id="KW-0805">Transcription regulation</keyword>
<evidence type="ECO:0000313" key="5">
    <source>
        <dbReference type="EMBL" id="EDK12865.1"/>
    </source>
</evidence>
<dbReference type="InterPro" id="IPR010982">
    <property type="entry name" value="Lambda_DNA-bd_dom_sf"/>
</dbReference>
<feature type="domain" description="HTH cro/C1-type" evidence="4">
    <location>
        <begin position="8"/>
        <end position="61"/>
    </location>
</feature>
<evidence type="ECO:0000256" key="2">
    <source>
        <dbReference type="ARBA" id="ARBA00023125"/>
    </source>
</evidence>
<name>A4P144_HAEIF</name>
<keyword evidence="2" id="KW-0238">DNA-binding</keyword>
<dbReference type="InterPro" id="IPR001387">
    <property type="entry name" value="Cro/C1-type_HTH"/>
</dbReference>
<protein>
    <submittedName>
        <fullName evidence="5">Transcriptional activator-regulatory protein</fullName>
    </submittedName>
</protein>
<dbReference type="BioCyc" id="HINF375063:G119K-2210-MONOMER"/>
<dbReference type="SMART" id="SM00530">
    <property type="entry name" value="HTH_XRE"/>
    <property type="match status" value="1"/>
</dbReference>
<dbReference type="CDD" id="cd06462">
    <property type="entry name" value="Peptidase_S24_S26"/>
    <property type="match status" value="1"/>
</dbReference>
<gene>
    <name evidence="5" type="ORF">CGSHiR3021_00592</name>
</gene>
<dbReference type="AlphaFoldDB" id="A4P144"/>